<keyword evidence="2" id="KW-0812">Transmembrane</keyword>
<name>A0A6A6RCE0_9PEZI</name>
<accession>A0A6A6RCE0</accession>
<feature type="transmembrane region" description="Helical" evidence="2">
    <location>
        <begin position="64"/>
        <end position="89"/>
    </location>
</feature>
<feature type="region of interest" description="Disordered" evidence="1">
    <location>
        <begin position="183"/>
        <end position="206"/>
    </location>
</feature>
<protein>
    <submittedName>
        <fullName evidence="3">Uncharacterized protein</fullName>
    </submittedName>
</protein>
<evidence type="ECO:0000313" key="3">
    <source>
        <dbReference type="EMBL" id="KAF2502124.1"/>
    </source>
</evidence>
<organism evidence="3 4">
    <name type="scientific">Lophium mytilinum</name>
    <dbReference type="NCBI Taxonomy" id="390894"/>
    <lineage>
        <taxon>Eukaryota</taxon>
        <taxon>Fungi</taxon>
        <taxon>Dikarya</taxon>
        <taxon>Ascomycota</taxon>
        <taxon>Pezizomycotina</taxon>
        <taxon>Dothideomycetes</taxon>
        <taxon>Pleosporomycetidae</taxon>
        <taxon>Mytilinidiales</taxon>
        <taxon>Mytilinidiaceae</taxon>
        <taxon>Lophium</taxon>
    </lineage>
</organism>
<evidence type="ECO:0000256" key="1">
    <source>
        <dbReference type="SAM" id="MobiDB-lite"/>
    </source>
</evidence>
<proteinExistence type="predicted"/>
<keyword evidence="2" id="KW-0472">Membrane</keyword>
<dbReference type="EMBL" id="MU004181">
    <property type="protein sequence ID" value="KAF2502124.1"/>
    <property type="molecule type" value="Genomic_DNA"/>
</dbReference>
<keyword evidence="4" id="KW-1185">Reference proteome</keyword>
<feature type="compositionally biased region" description="Low complexity" evidence="1">
    <location>
        <begin position="195"/>
        <end position="206"/>
    </location>
</feature>
<reference evidence="3" key="1">
    <citation type="journal article" date="2020" name="Stud. Mycol.">
        <title>101 Dothideomycetes genomes: a test case for predicting lifestyles and emergence of pathogens.</title>
        <authorList>
            <person name="Haridas S."/>
            <person name="Albert R."/>
            <person name="Binder M."/>
            <person name="Bloem J."/>
            <person name="Labutti K."/>
            <person name="Salamov A."/>
            <person name="Andreopoulos B."/>
            <person name="Baker S."/>
            <person name="Barry K."/>
            <person name="Bills G."/>
            <person name="Bluhm B."/>
            <person name="Cannon C."/>
            <person name="Castanera R."/>
            <person name="Culley D."/>
            <person name="Daum C."/>
            <person name="Ezra D."/>
            <person name="Gonzalez J."/>
            <person name="Henrissat B."/>
            <person name="Kuo A."/>
            <person name="Liang C."/>
            <person name="Lipzen A."/>
            <person name="Lutzoni F."/>
            <person name="Magnuson J."/>
            <person name="Mondo S."/>
            <person name="Nolan M."/>
            <person name="Ohm R."/>
            <person name="Pangilinan J."/>
            <person name="Park H.-J."/>
            <person name="Ramirez L."/>
            <person name="Alfaro M."/>
            <person name="Sun H."/>
            <person name="Tritt A."/>
            <person name="Yoshinaga Y."/>
            <person name="Zwiers L.-H."/>
            <person name="Turgeon B."/>
            <person name="Goodwin S."/>
            <person name="Spatafora J."/>
            <person name="Crous P."/>
            <person name="Grigoriev I."/>
        </authorList>
    </citation>
    <scope>NUCLEOTIDE SEQUENCE</scope>
    <source>
        <strain evidence="3">CBS 269.34</strain>
    </source>
</reference>
<keyword evidence="2" id="KW-1133">Transmembrane helix</keyword>
<dbReference type="AlphaFoldDB" id="A0A6A6RCE0"/>
<evidence type="ECO:0000313" key="4">
    <source>
        <dbReference type="Proteomes" id="UP000799750"/>
    </source>
</evidence>
<evidence type="ECO:0000256" key="2">
    <source>
        <dbReference type="SAM" id="Phobius"/>
    </source>
</evidence>
<gene>
    <name evidence="3" type="ORF">BU16DRAFT_554197</name>
</gene>
<sequence>MGPVVVAVTVGKGNNAEELAAARACRRTTFMTTERATSKICSNTHLHGFHTPNHAVTDLPYHSIFTFIQISIAVCIALVPALAIIRYFYVLWAVPRRSSTAPACERRYRFLSTRFFVWILVEPVSHPRQREEGVYWSLANGGRLSDYSDQMKTTTATTFPGPQPICLLLSHPDRALVFRLTATPEPAHDPPSSPLPCASSRSSSSR</sequence>
<dbReference type="Proteomes" id="UP000799750">
    <property type="component" value="Unassembled WGS sequence"/>
</dbReference>